<dbReference type="KEGG" id="bthv:CQJ30_13655"/>
<dbReference type="GeneID" id="92961816"/>
<feature type="domain" description="6-phospho-N-acetylmuramidase N-terminal" evidence="2">
    <location>
        <begin position="4"/>
        <end position="238"/>
    </location>
</feature>
<dbReference type="Gene3D" id="2.40.100.10">
    <property type="entry name" value="Cyclophilin-like"/>
    <property type="match status" value="1"/>
</dbReference>
<feature type="domain" description="6-phospho-N-acetylmuramidase C-terminal" evidence="1">
    <location>
        <begin position="247"/>
        <end position="359"/>
    </location>
</feature>
<gene>
    <name evidence="3" type="ORF">B4167_0732</name>
</gene>
<dbReference type="Pfam" id="PF19200">
    <property type="entry name" value="MupG_N"/>
    <property type="match status" value="1"/>
</dbReference>
<comment type="caution">
    <text evidence="3">The sequence shown here is derived from an EMBL/GenBank/DDBJ whole genome shotgun (WGS) entry which is preliminary data.</text>
</comment>
<organism evidence="3 4">
    <name type="scientific">Caldibacillus thermoamylovorans</name>
    <dbReference type="NCBI Taxonomy" id="35841"/>
    <lineage>
        <taxon>Bacteria</taxon>
        <taxon>Bacillati</taxon>
        <taxon>Bacillota</taxon>
        <taxon>Bacilli</taxon>
        <taxon>Bacillales</taxon>
        <taxon>Bacillaceae</taxon>
        <taxon>Caldibacillus</taxon>
    </lineage>
</organism>
<protein>
    <recommendedName>
        <fullName evidence="5">DUF871 domain-containing protein</fullName>
    </recommendedName>
</protein>
<sequence length="363" mass="41846">MGNIGISIYPAKSTFEHDKEYLDLARKYGFKRIFTSLLEIEGDADEIINKFKKIIEYGNSIGMETILDINPGLFKQLNISYDNLGFFKQIGAYGIRLDLGFTGLEEAQMTKNPYDLKIEVNMSSGTKYIENILSYHPKKENLYASHNFYPQRYSGISQSHFEETTALFNKYNIHTAAFVTSQQGEFGPWPVQAGLCTLEQHRQLPIQTQVTHYRLMETIDDLIIGNAYATENELKAMSEAYLNLHPCFEIKLSEGISEVEKKIIFDEVHLYRGDRSEYMIRSTSTRIKYKQESIPPHHTEPIKKGDILICNDHFGQYKGEAQIALKEMENEGNRNVVGHLEEDAIFLLDYLKPWSTFQLSFRV</sequence>
<dbReference type="AlphaFoldDB" id="A0ABD4A1E3"/>
<reference evidence="3 4" key="1">
    <citation type="submission" date="2015-01" db="EMBL/GenBank/DDBJ databases">
        <title>Draft Genome Sequences of Four Bacillus thermoamylovorans Strains, Isolated From Food Products.</title>
        <authorList>
            <person name="Krawcyk A.O."/>
            <person name="Berendsen E.M."/>
            <person name="Eijlander R.T."/>
            <person name="de Jong A."/>
            <person name="Wells-Bennik M."/>
            <person name="Kuipers O.P."/>
        </authorList>
    </citation>
    <scope>NUCLEOTIDE SEQUENCE [LARGE SCALE GENOMIC DNA]</scope>
    <source>
        <strain evidence="3 4">B4167</strain>
    </source>
</reference>
<evidence type="ECO:0000313" key="4">
    <source>
        <dbReference type="Proteomes" id="UP000032076"/>
    </source>
</evidence>
<dbReference type="SUPFAM" id="SSF51445">
    <property type="entry name" value="(Trans)glycosidases"/>
    <property type="match status" value="1"/>
</dbReference>
<dbReference type="PANTHER" id="PTHR38435:SF1">
    <property type="entry name" value="DUF871 DOMAIN-CONTAINING PROTEIN"/>
    <property type="match status" value="1"/>
</dbReference>
<dbReference type="InterPro" id="IPR043797">
    <property type="entry name" value="MupG_N"/>
</dbReference>
<evidence type="ECO:0000259" key="2">
    <source>
        <dbReference type="Pfam" id="PF19200"/>
    </source>
</evidence>
<dbReference type="Proteomes" id="UP000032076">
    <property type="component" value="Unassembled WGS sequence"/>
</dbReference>
<dbReference type="Pfam" id="PF05913">
    <property type="entry name" value="MupG_C"/>
    <property type="match status" value="1"/>
</dbReference>
<dbReference type="InterPro" id="IPR029000">
    <property type="entry name" value="Cyclophilin-like_dom_sf"/>
</dbReference>
<dbReference type="SUPFAM" id="SSF50891">
    <property type="entry name" value="Cyclophilin-like"/>
    <property type="match status" value="1"/>
</dbReference>
<evidence type="ECO:0008006" key="5">
    <source>
        <dbReference type="Google" id="ProtNLM"/>
    </source>
</evidence>
<dbReference type="RefSeq" id="WP_041903815.1">
    <property type="nucleotide sequence ID" value="NZ_CP023704.1"/>
</dbReference>
<accession>A0ABD4A1E3</accession>
<dbReference type="InterPro" id="IPR008589">
    <property type="entry name" value="MupG"/>
</dbReference>
<dbReference type="InterPro" id="IPR017853">
    <property type="entry name" value="GH"/>
</dbReference>
<evidence type="ECO:0000313" key="3">
    <source>
        <dbReference type="EMBL" id="KIO70042.1"/>
    </source>
</evidence>
<dbReference type="EMBL" id="JXLU01000147">
    <property type="protein sequence ID" value="KIO70042.1"/>
    <property type="molecule type" value="Genomic_DNA"/>
</dbReference>
<evidence type="ECO:0000259" key="1">
    <source>
        <dbReference type="Pfam" id="PF05913"/>
    </source>
</evidence>
<dbReference type="InterPro" id="IPR013785">
    <property type="entry name" value="Aldolase_TIM"/>
</dbReference>
<proteinExistence type="predicted"/>
<name>A0ABD4A1E3_9BACI</name>
<dbReference type="InterPro" id="IPR043894">
    <property type="entry name" value="MupG_C"/>
</dbReference>
<dbReference type="PANTHER" id="PTHR38435">
    <property type="match status" value="1"/>
</dbReference>
<dbReference type="Gene3D" id="3.20.20.70">
    <property type="entry name" value="Aldolase class I"/>
    <property type="match status" value="1"/>
</dbReference>